<keyword evidence="3" id="KW-1185">Reference proteome</keyword>
<dbReference type="Proteomes" id="UP000029738">
    <property type="component" value="Unassembled WGS sequence"/>
</dbReference>
<gene>
    <name evidence="2" type="ORF">DA73_0233985</name>
    <name evidence="1" type="ORF">DA73_0400004910</name>
</gene>
<name>A0A0C1R0J1_9CYAN</name>
<comment type="caution">
    <text evidence="2">The sequence shown here is derived from an EMBL/GenBank/DDBJ whole genome shotgun (WGS) entry which is preliminary data.</text>
</comment>
<dbReference type="EMBL" id="JHEG04000001">
    <property type="protein sequence ID" value="KAF3884867.1"/>
    <property type="molecule type" value="Genomic_DNA"/>
</dbReference>
<protein>
    <submittedName>
        <fullName evidence="1">TIGR02646 family protein</fullName>
    </submittedName>
</protein>
<dbReference type="STRING" id="1479485.DA73_0233985"/>
<sequence length="214" mass="24747">MKHIQKSREPDSLTKWKQKLGSRIPDWKSFSKGVKDDVYFSLLQEQGYICCYCGRPISRKQCHIEHYRPKSVYKHLTFEYTNLIASCQGEDEDRPRVPVHCGHKKQAWFDEELMISPLDPNCPDYFKYSGFGEILPTDDPQKQTSAKTTIQKLALDINKLRKLRRAAIDAALQATDGLTGEEIQLLVQAYDRQDSSGRFTPFSAAITYILKQYF</sequence>
<dbReference type="RefSeq" id="WP_038081382.1">
    <property type="nucleotide sequence ID" value="NZ_JHEG04000001.1"/>
</dbReference>
<dbReference type="Gene3D" id="1.10.30.50">
    <property type="match status" value="1"/>
</dbReference>
<dbReference type="EMBL" id="JHEG02000058">
    <property type="protein sequence ID" value="KIE09363.1"/>
    <property type="molecule type" value="Genomic_DNA"/>
</dbReference>
<reference evidence="2" key="1">
    <citation type="journal article" date="2015" name="Genome Announc.">
        <title>Draft Genome Sequence of Tolypothrix boutellei Strain VB521301.</title>
        <authorList>
            <person name="Chandrababunaidu M.M."/>
            <person name="Singh D."/>
            <person name="Sen D."/>
            <person name="Bhan S."/>
            <person name="Das S."/>
            <person name="Gupta A."/>
            <person name="Adhikary S.P."/>
            <person name="Tripathy S."/>
        </authorList>
    </citation>
    <scope>NUCLEOTIDE SEQUENCE</scope>
    <source>
        <strain evidence="2">VB521301</strain>
    </source>
</reference>
<organism evidence="2">
    <name type="scientific">Tolypothrix bouteillei VB521301</name>
    <dbReference type="NCBI Taxonomy" id="1479485"/>
    <lineage>
        <taxon>Bacteria</taxon>
        <taxon>Bacillati</taxon>
        <taxon>Cyanobacteriota</taxon>
        <taxon>Cyanophyceae</taxon>
        <taxon>Nostocales</taxon>
        <taxon>Tolypothrichaceae</taxon>
        <taxon>Tolypothrix</taxon>
    </lineage>
</organism>
<dbReference type="AlphaFoldDB" id="A0A0C1R0J1"/>
<accession>A0A0C1R0J1</accession>
<evidence type="ECO:0000313" key="1">
    <source>
        <dbReference type="EMBL" id="KAF3884867.1"/>
    </source>
</evidence>
<evidence type="ECO:0000313" key="2">
    <source>
        <dbReference type="EMBL" id="KIE09363.1"/>
    </source>
</evidence>
<dbReference type="InterPro" id="IPR013467">
    <property type="entry name" value="HNH78-like"/>
</dbReference>
<proteinExistence type="predicted"/>
<evidence type="ECO:0000313" key="3">
    <source>
        <dbReference type="Proteomes" id="UP000029738"/>
    </source>
</evidence>
<dbReference type="NCBIfam" id="TIGR02646">
    <property type="entry name" value="retron system putative HNH endonuclease"/>
    <property type="match status" value="1"/>
</dbReference>
<dbReference type="OrthoDB" id="8617719at2"/>
<reference evidence="1" key="2">
    <citation type="submission" date="2019-11" db="EMBL/GenBank/DDBJ databases">
        <title>Improved Assembly of Tolypothrix boutellei genome.</title>
        <authorList>
            <person name="Sarangi A.N."/>
            <person name="Mukherjee M."/>
            <person name="Ghosh S."/>
            <person name="Singh D."/>
            <person name="Das A."/>
            <person name="Kant S."/>
            <person name="Prusty A."/>
            <person name="Tripathy S."/>
        </authorList>
    </citation>
    <scope>NUCLEOTIDE SEQUENCE</scope>
    <source>
        <strain evidence="1">VB521301</strain>
    </source>
</reference>